<evidence type="ECO:0000313" key="1">
    <source>
        <dbReference type="EMBL" id="CAJ2665553.1"/>
    </source>
</evidence>
<dbReference type="Proteomes" id="UP001177021">
    <property type="component" value="Unassembled WGS sequence"/>
</dbReference>
<reference evidence="1" key="1">
    <citation type="submission" date="2023-10" db="EMBL/GenBank/DDBJ databases">
        <authorList>
            <person name="Rodriguez Cubillos JULIANA M."/>
            <person name="De Vega J."/>
        </authorList>
    </citation>
    <scope>NUCLEOTIDE SEQUENCE</scope>
</reference>
<protein>
    <submittedName>
        <fullName evidence="1">Uncharacterized protein</fullName>
    </submittedName>
</protein>
<evidence type="ECO:0000313" key="2">
    <source>
        <dbReference type="Proteomes" id="UP001177021"/>
    </source>
</evidence>
<organism evidence="1 2">
    <name type="scientific">Trifolium pratense</name>
    <name type="common">Red clover</name>
    <dbReference type="NCBI Taxonomy" id="57577"/>
    <lineage>
        <taxon>Eukaryota</taxon>
        <taxon>Viridiplantae</taxon>
        <taxon>Streptophyta</taxon>
        <taxon>Embryophyta</taxon>
        <taxon>Tracheophyta</taxon>
        <taxon>Spermatophyta</taxon>
        <taxon>Magnoliopsida</taxon>
        <taxon>eudicotyledons</taxon>
        <taxon>Gunneridae</taxon>
        <taxon>Pentapetalae</taxon>
        <taxon>rosids</taxon>
        <taxon>fabids</taxon>
        <taxon>Fabales</taxon>
        <taxon>Fabaceae</taxon>
        <taxon>Papilionoideae</taxon>
        <taxon>50 kb inversion clade</taxon>
        <taxon>NPAAA clade</taxon>
        <taxon>Hologalegina</taxon>
        <taxon>IRL clade</taxon>
        <taxon>Trifolieae</taxon>
        <taxon>Trifolium</taxon>
    </lineage>
</organism>
<keyword evidence="2" id="KW-1185">Reference proteome</keyword>
<proteinExistence type="predicted"/>
<accession>A0ACB0LB11</accession>
<sequence length="371" mass="41686">MVTASISSQPFILSRITNTPHHQQQPLLPSIFFLRRPNNRRPFLFTTSCHHIDGGGGGGGADDVVSTRKSTFNKGFTVIANLLRRIKPLDNSVISKGVSDISKDSMKQTISTMLGLLPSDHFQVTVNLDIQPLHRLLVSSIITGYTLWNAEYRMSLTRNLEMSCGDRGSDCETSLETLEVNGGREDREEREDGEEIEKVVSDLGFKDLEICSSSTSSGAGVFGDLPPQALKYIQQLQSELTNMTEELNAQKQEMMQLEHDRGIRNNLLEYLRSFDPNVVAEMSRPSSVEVEDIIHQLVQNILRRFLLDDASSNFIEQSVEDYHPDSDDEFSDTVATSRDYLAKLLFWCMLLGHHLRGLENRLHLSCVVGLL</sequence>
<comment type="caution">
    <text evidence="1">The sequence shown here is derived from an EMBL/GenBank/DDBJ whole genome shotgun (WGS) entry which is preliminary data.</text>
</comment>
<name>A0ACB0LB11_TRIPR</name>
<gene>
    <name evidence="1" type="ORF">MILVUS5_LOCUS30513</name>
</gene>
<dbReference type="EMBL" id="CASHSV030000513">
    <property type="protein sequence ID" value="CAJ2665553.1"/>
    <property type="molecule type" value="Genomic_DNA"/>
</dbReference>